<protein>
    <submittedName>
        <fullName evidence="1">Uncharacterized protein</fullName>
    </submittedName>
</protein>
<keyword evidence="2" id="KW-1185">Reference proteome</keyword>
<evidence type="ECO:0000313" key="1">
    <source>
        <dbReference type="EMBL" id="KAJ3616204.1"/>
    </source>
</evidence>
<accession>A0AA38LZN4</accession>
<sequence>MCVCHHTQQQFVALGEYRCYWRGIEGPSNRFVRYVYYWLNAIHIQLPFVVPLRKEAVLILATTKSTRCRYEKLLLMTTPKYFACSNRDLHPIQLTSFLLLVAFSATSHLRYSRQAPPDSAAEAGTAVRGTWTTNKRLFYWRIGRLSCEN</sequence>
<dbReference type="AlphaFoldDB" id="A0AA38LZN4"/>
<name>A0AA38LZN4_9CUCU</name>
<comment type="caution">
    <text evidence="1">The sequence shown here is derived from an EMBL/GenBank/DDBJ whole genome shotgun (WGS) entry which is preliminary data.</text>
</comment>
<evidence type="ECO:0000313" key="2">
    <source>
        <dbReference type="Proteomes" id="UP001168821"/>
    </source>
</evidence>
<proteinExistence type="predicted"/>
<gene>
    <name evidence="1" type="ORF">Zmor_011999</name>
</gene>
<organism evidence="1 2">
    <name type="scientific">Zophobas morio</name>
    <dbReference type="NCBI Taxonomy" id="2755281"/>
    <lineage>
        <taxon>Eukaryota</taxon>
        <taxon>Metazoa</taxon>
        <taxon>Ecdysozoa</taxon>
        <taxon>Arthropoda</taxon>
        <taxon>Hexapoda</taxon>
        <taxon>Insecta</taxon>
        <taxon>Pterygota</taxon>
        <taxon>Neoptera</taxon>
        <taxon>Endopterygota</taxon>
        <taxon>Coleoptera</taxon>
        <taxon>Polyphaga</taxon>
        <taxon>Cucujiformia</taxon>
        <taxon>Tenebrionidae</taxon>
        <taxon>Zophobas</taxon>
    </lineage>
</organism>
<dbReference type="Proteomes" id="UP001168821">
    <property type="component" value="Unassembled WGS sequence"/>
</dbReference>
<dbReference type="EMBL" id="JALNTZ010003700">
    <property type="protein sequence ID" value="KAJ3616204.1"/>
    <property type="molecule type" value="Genomic_DNA"/>
</dbReference>
<reference evidence="1" key="1">
    <citation type="journal article" date="2023" name="G3 (Bethesda)">
        <title>Whole genome assemblies of Zophobas morio and Tenebrio molitor.</title>
        <authorList>
            <person name="Kaur S."/>
            <person name="Stinson S.A."/>
            <person name="diCenzo G.C."/>
        </authorList>
    </citation>
    <scope>NUCLEOTIDE SEQUENCE</scope>
    <source>
        <strain evidence="1">QUZm001</strain>
    </source>
</reference>